<evidence type="ECO:0000313" key="3">
    <source>
        <dbReference type="EMBL" id="AWI32841.1"/>
    </source>
</evidence>
<dbReference type="OrthoDB" id="4534461at2"/>
<sequence length="255" mass="27615">MEHPSGMHGMGSAVSFADTAGAVLFIAWAVAMWLAVAVLAYANRGPVRPWLYKTAVGLIGLGVVGQIGHFQEHVAQAAYWIANPYAPAWMTPWAHSLARGMGQVDMTKPSLGMEILHLTGNFIFLAGLVGIVQITRRVTGHLKSRKWARMGVWMQGIHGVEHVVLTLSVALGASRAIGLSTWFGLIEPGPALVTYRVWWHFVANLIGSAILAVSLYHLWKEKRMVKAGYDEAGAEEPTPAGHAQAEREPVLAGRP</sequence>
<feature type="region of interest" description="Disordered" evidence="1">
    <location>
        <begin position="230"/>
        <end position="255"/>
    </location>
</feature>
<evidence type="ECO:0000256" key="1">
    <source>
        <dbReference type="SAM" id="MobiDB-lite"/>
    </source>
</evidence>
<feature type="transmembrane region" description="Helical" evidence="2">
    <location>
        <begin position="197"/>
        <end position="219"/>
    </location>
</feature>
<keyword evidence="2" id="KW-0812">Transmembrane</keyword>
<keyword evidence="4" id="KW-1185">Reference proteome</keyword>
<dbReference type="AlphaFoldDB" id="A0A2S1T2G5"/>
<feature type="transmembrane region" description="Helical" evidence="2">
    <location>
        <begin position="20"/>
        <end position="43"/>
    </location>
</feature>
<dbReference type="InterPro" id="IPR046050">
    <property type="entry name" value="DUF6008"/>
</dbReference>
<protein>
    <submittedName>
        <fullName evidence="3">Uncharacterized protein</fullName>
    </submittedName>
</protein>
<reference evidence="3 4" key="1">
    <citation type="submission" date="2018-05" db="EMBL/GenBank/DDBJ databases">
        <title>Complete genome sequence of sponge-derived Streptomyces sp. HNM0039.</title>
        <authorList>
            <person name="Huang X."/>
            <person name="Zhou S."/>
        </authorList>
    </citation>
    <scope>NUCLEOTIDE SEQUENCE [LARGE SCALE GENOMIC DNA]</scope>
    <source>
        <strain evidence="3 4">HNM0039</strain>
    </source>
</reference>
<feature type="transmembrane region" description="Helical" evidence="2">
    <location>
        <begin position="115"/>
        <end position="135"/>
    </location>
</feature>
<gene>
    <name evidence="3" type="ORF">DDW44_31535</name>
</gene>
<evidence type="ECO:0000256" key="2">
    <source>
        <dbReference type="SAM" id="Phobius"/>
    </source>
</evidence>
<dbReference type="Pfam" id="PF19471">
    <property type="entry name" value="DUF6008"/>
    <property type="match status" value="1"/>
</dbReference>
<dbReference type="Proteomes" id="UP000244900">
    <property type="component" value="Chromosome"/>
</dbReference>
<name>A0A2S1T2G5_9ACTN</name>
<organism evidence="3 4">
    <name type="scientific">Streptomyces tirandamycinicus</name>
    <dbReference type="NCBI Taxonomy" id="2174846"/>
    <lineage>
        <taxon>Bacteria</taxon>
        <taxon>Bacillati</taxon>
        <taxon>Actinomycetota</taxon>
        <taxon>Actinomycetes</taxon>
        <taxon>Kitasatosporales</taxon>
        <taxon>Streptomycetaceae</taxon>
        <taxon>Streptomyces</taxon>
    </lineage>
</organism>
<feature type="transmembrane region" description="Helical" evidence="2">
    <location>
        <begin position="156"/>
        <end position="177"/>
    </location>
</feature>
<accession>A0A2S1T2G5</accession>
<dbReference type="RefSeq" id="WP_108908682.1">
    <property type="nucleotide sequence ID" value="NZ_CP029188.1"/>
</dbReference>
<keyword evidence="2" id="KW-1133">Transmembrane helix</keyword>
<keyword evidence="2" id="KW-0472">Membrane</keyword>
<evidence type="ECO:0000313" key="4">
    <source>
        <dbReference type="Proteomes" id="UP000244900"/>
    </source>
</evidence>
<dbReference type="EMBL" id="CP029188">
    <property type="protein sequence ID" value="AWI32841.1"/>
    <property type="molecule type" value="Genomic_DNA"/>
</dbReference>
<dbReference type="KEGG" id="stir:DDW44_31535"/>
<feature type="transmembrane region" description="Helical" evidence="2">
    <location>
        <begin position="50"/>
        <end position="70"/>
    </location>
</feature>
<proteinExistence type="predicted"/>